<sequence>SITPFPHHSFSPQRLFRVTPLPHLCFNFLEPHTHPEDTSPFSTMTSPLSRGLRRSHSWSHSLLSGHSAVDLSLPSPLYRKSVTWGPDVPRALDSSEDVVADDTPLEISPPTGTPSPLLRSITPPALGLLRSLSRRSTDRTSFLVTPTEIGTPSIAPSHTSHDYVTRILAKYLADDIEEELRKVEEYHTMANIYNQPEHTFDWLKDGPKVAMSVFHRFVAAFRNNPYGVHPGIYIFLHFASFFAIVYKILKLSNFVPRAQSELENPEAFLRDLGDVGSQFITFTLFLFPPMLANLDDYWVPRDNFPHQEHRKRRRVERRRMALRRDSRPERFWL</sequence>
<evidence type="ECO:0000313" key="3">
    <source>
        <dbReference type="Proteomes" id="UP000240883"/>
    </source>
</evidence>
<dbReference type="AlphaFoldDB" id="A0A2T2NQS1"/>
<organism evidence="2 3">
    <name type="scientific">Corynespora cassiicola Philippines</name>
    <dbReference type="NCBI Taxonomy" id="1448308"/>
    <lineage>
        <taxon>Eukaryota</taxon>
        <taxon>Fungi</taxon>
        <taxon>Dikarya</taxon>
        <taxon>Ascomycota</taxon>
        <taxon>Pezizomycotina</taxon>
        <taxon>Dothideomycetes</taxon>
        <taxon>Pleosporomycetidae</taxon>
        <taxon>Pleosporales</taxon>
        <taxon>Corynesporascaceae</taxon>
        <taxon>Corynespora</taxon>
    </lineage>
</organism>
<keyword evidence="1" id="KW-0472">Membrane</keyword>
<reference evidence="2 3" key="1">
    <citation type="journal article" date="2018" name="Front. Microbiol.">
        <title>Genome-Wide Analysis of Corynespora cassiicola Leaf Fall Disease Putative Effectors.</title>
        <authorList>
            <person name="Lopez D."/>
            <person name="Ribeiro S."/>
            <person name="Label P."/>
            <person name="Fumanal B."/>
            <person name="Venisse J.S."/>
            <person name="Kohler A."/>
            <person name="de Oliveira R.R."/>
            <person name="Labutti K."/>
            <person name="Lipzen A."/>
            <person name="Lail K."/>
            <person name="Bauer D."/>
            <person name="Ohm R.A."/>
            <person name="Barry K.W."/>
            <person name="Spatafora J."/>
            <person name="Grigoriev I.V."/>
            <person name="Martin F.M."/>
            <person name="Pujade-Renaud V."/>
        </authorList>
    </citation>
    <scope>NUCLEOTIDE SEQUENCE [LARGE SCALE GENOMIC DNA]</scope>
    <source>
        <strain evidence="2 3">Philippines</strain>
    </source>
</reference>
<keyword evidence="1" id="KW-0812">Transmembrane</keyword>
<feature type="transmembrane region" description="Helical" evidence="1">
    <location>
        <begin position="231"/>
        <end position="249"/>
    </location>
</feature>
<protein>
    <submittedName>
        <fullName evidence="2">Uncharacterized protein</fullName>
    </submittedName>
</protein>
<keyword evidence="3" id="KW-1185">Reference proteome</keyword>
<gene>
    <name evidence="2" type="ORF">BS50DRAFT_665176</name>
</gene>
<evidence type="ECO:0000313" key="2">
    <source>
        <dbReference type="EMBL" id="PSN67787.1"/>
    </source>
</evidence>
<dbReference type="Proteomes" id="UP000240883">
    <property type="component" value="Unassembled WGS sequence"/>
</dbReference>
<keyword evidence="1" id="KW-1133">Transmembrane helix</keyword>
<accession>A0A2T2NQS1</accession>
<evidence type="ECO:0000256" key="1">
    <source>
        <dbReference type="SAM" id="Phobius"/>
    </source>
</evidence>
<proteinExistence type="predicted"/>
<feature type="non-terminal residue" evidence="2">
    <location>
        <position position="1"/>
    </location>
</feature>
<name>A0A2T2NQS1_CORCC</name>
<dbReference type="EMBL" id="KZ678134">
    <property type="protein sequence ID" value="PSN67787.1"/>
    <property type="molecule type" value="Genomic_DNA"/>
</dbReference>